<sequence length="157" mass="17295">MTGIRSIRPANDSCLTQPPWLAAHTDGQALNLTVTERHCWSSFEAELCGPRMTITGRTEALVHSVHSKLSILLIVVEADAISIDSVSYVSSDGGSVRIVWPSPPNPNGIISYYQIRYRLLPLTKDNFPFHMSILETNGTMPLDRLVPVSDILGHTKV</sequence>
<dbReference type="InterPro" id="IPR036116">
    <property type="entry name" value="FN3_sf"/>
</dbReference>
<evidence type="ECO:0008006" key="3">
    <source>
        <dbReference type="Google" id="ProtNLM"/>
    </source>
</evidence>
<organism evidence="1 2">
    <name type="scientific">Fasciolopsis buskii</name>
    <dbReference type="NCBI Taxonomy" id="27845"/>
    <lineage>
        <taxon>Eukaryota</taxon>
        <taxon>Metazoa</taxon>
        <taxon>Spiralia</taxon>
        <taxon>Lophotrochozoa</taxon>
        <taxon>Platyhelminthes</taxon>
        <taxon>Trematoda</taxon>
        <taxon>Digenea</taxon>
        <taxon>Plagiorchiida</taxon>
        <taxon>Echinostomata</taxon>
        <taxon>Echinostomatoidea</taxon>
        <taxon>Fasciolidae</taxon>
        <taxon>Fasciolopsis</taxon>
    </lineage>
</organism>
<dbReference type="EMBL" id="LUCM01002138">
    <property type="protein sequence ID" value="KAA0197779.1"/>
    <property type="molecule type" value="Genomic_DNA"/>
</dbReference>
<dbReference type="InterPro" id="IPR013783">
    <property type="entry name" value="Ig-like_fold"/>
</dbReference>
<reference evidence="1" key="1">
    <citation type="submission" date="2019-05" db="EMBL/GenBank/DDBJ databases">
        <title>Annotation for the trematode Fasciolopsis buski.</title>
        <authorList>
            <person name="Choi Y.-J."/>
        </authorList>
    </citation>
    <scope>NUCLEOTIDE SEQUENCE</scope>
    <source>
        <strain evidence="1">HT</strain>
        <tissue evidence="1">Whole worm</tissue>
    </source>
</reference>
<proteinExistence type="predicted"/>
<accession>A0A8E0VPY9</accession>
<name>A0A8E0VPY9_9TREM</name>
<evidence type="ECO:0000313" key="2">
    <source>
        <dbReference type="Proteomes" id="UP000728185"/>
    </source>
</evidence>
<gene>
    <name evidence="1" type="ORF">FBUS_00009</name>
</gene>
<dbReference type="AlphaFoldDB" id="A0A8E0VPY9"/>
<keyword evidence="2" id="KW-1185">Reference proteome</keyword>
<dbReference type="Proteomes" id="UP000728185">
    <property type="component" value="Unassembled WGS sequence"/>
</dbReference>
<comment type="caution">
    <text evidence="1">The sequence shown here is derived from an EMBL/GenBank/DDBJ whole genome shotgun (WGS) entry which is preliminary data.</text>
</comment>
<protein>
    <recommendedName>
        <fullName evidence="3">Fibronectin type-III domain-containing protein</fullName>
    </recommendedName>
</protein>
<dbReference type="Gene3D" id="2.60.40.10">
    <property type="entry name" value="Immunoglobulins"/>
    <property type="match status" value="1"/>
</dbReference>
<dbReference type="SUPFAM" id="SSF49265">
    <property type="entry name" value="Fibronectin type III"/>
    <property type="match status" value="1"/>
</dbReference>
<evidence type="ECO:0000313" key="1">
    <source>
        <dbReference type="EMBL" id="KAA0197779.1"/>
    </source>
</evidence>